<gene>
    <name evidence="1" type="ORF">Tci_047278</name>
</gene>
<comment type="caution">
    <text evidence="1">The sequence shown here is derived from an EMBL/GenBank/DDBJ whole genome shotgun (WGS) entry which is preliminary data.</text>
</comment>
<accession>A0A6L2MNK0</accession>
<proteinExistence type="predicted"/>
<reference evidence="1" key="1">
    <citation type="journal article" date="2019" name="Sci. Rep.">
        <title>Draft genome of Tanacetum cinerariifolium, the natural source of mosquito coil.</title>
        <authorList>
            <person name="Yamashiro T."/>
            <person name="Shiraishi A."/>
            <person name="Satake H."/>
            <person name="Nakayama K."/>
        </authorList>
    </citation>
    <scope>NUCLEOTIDE SEQUENCE</scope>
</reference>
<organism evidence="1">
    <name type="scientific">Tanacetum cinerariifolium</name>
    <name type="common">Dalmatian daisy</name>
    <name type="synonym">Chrysanthemum cinerariifolium</name>
    <dbReference type="NCBI Taxonomy" id="118510"/>
    <lineage>
        <taxon>Eukaryota</taxon>
        <taxon>Viridiplantae</taxon>
        <taxon>Streptophyta</taxon>
        <taxon>Embryophyta</taxon>
        <taxon>Tracheophyta</taxon>
        <taxon>Spermatophyta</taxon>
        <taxon>Magnoliopsida</taxon>
        <taxon>eudicotyledons</taxon>
        <taxon>Gunneridae</taxon>
        <taxon>Pentapetalae</taxon>
        <taxon>asterids</taxon>
        <taxon>campanulids</taxon>
        <taxon>Asterales</taxon>
        <taxon>Asteraceae</taxon>
        <taxon>Asteroideae</taxon>
        <taxon>Anthemideae</taxon>
        <taxon>Anthemidinae</taxon>
        <taxon>Tanacetum</taxon>
    </lineage>
</organism>
<dbReference type="AlphaFoldDB" id="A0A6L2MNK0"/>
<evidence type="ECO:0000313" key="1">
    <source>
        <dbReference type="EMBL" id="GEU75300.1"/>
    </source>
</evidence>
<protein>
    <submittedName>
        <fullName evidence="1">Uncharacterized protein</fullName>
    </submittedName>
</protein>
<sequence length="90" mass="10512">MTKRHSKEAEMTRTEKVIGNVLDGEIQIILSDDVRNHRRIRTEELSSEVLGVIAVRRRMMKRPKTKCVSWLKRLASYLSNPLTLVKKTHQ</sequence>
<dbReference type="EMBL" id="BKCJ010007056">
    <property type="protein sequence ID" value="GEU75300.1"/>
    <property type="molecule type" value="Genomic_DNA"/>
</dbReference>
<name>A0A6L2MNK0_TANCI</name>